<dbReference type="AlphaFoldDB" id="A0A0A0L9C8"/>
<dbReference type="Gramene" id="KGN58443">
    <property type="protein sequence ID" value="KGN58443"/>
    <property type="gene ID" value="Csa_3G644820"/>
</dbReference>
<proteinExistence type="predicted"/>
<evidence type="ECO:0000313" key="3">
    <source>
        <dbReference type="Proteomes" id="UP000029981"/>
    </source>
</evidence>
<sequence length="78" mass="8562">MAEKCLAGEGKICPTMSKVLWHLEYSLQLHDAWICTNDAQSSCAVNSEGAEAEEQRLDLDGEEECSNMKTSTPTDHSS</sequence>
<evidence type="ECO:0000256" key="1">
    <source>
        <dbReference type="SAM" id="MobiDB-lite"/>
    </source>
</evidence>
<feature type="region of interest" description="Disordered" evidence="1">
    <location>
        <begin position="46"/>
        <end position="78"/>
    </location>
</feature>
<reference evidence="2 3" key="2">
    <citation type="journal article" date="2009" name="PLoS ONE">
        <title>An integrated genetic and cytogenetic map of the cucumber genome.</title>
        <authorList>
            <person name="Ren Y."/>
            <person name="Zhang Z."/>
            <person name="Liu J."/>
            <person name="Staub J.E."/>
            <person name="Han Y."/>
            <person name="Cheng Z."/>
            <person name="Li X."/>
            <person name="Lu J."/>
            <person name="Miao H."/>
            <person name="Kang H."/>
            <person name="Xie B."/>
            <person name="Gu X."/>
            <person name="Wang X."/>
            <person name="Du Y."/>
            <person name="Jin W."/>
            <person name="Huang S."/>
        </authorList>
    </citation>
    <scope>NUCLEOTIDE SEQUENCE [LARGE SCALE GENOMIC DNA]</scope>
    <source>
        <strain evidence="3">cv. 9930</strain>
    </source>
</reference>
<evidence type="ECO:0000313" key="2">
    <source>
        <dbReference type="EMBL" id="KGN58443.1"/>
    </source>
</evidence>
<reference evidence="2 3" key="1">
    <citation type="journal article" date="2009" name="Nat. Genet.">
        <title>The genome of the cucumber, Cucumis sativus L.</title>
        <authorList>
            <person name="Huang S."/>
            <person name="Li R."/>
            <person name="Zhang Z."/>
            <person name="Li L."/>
            <person name="Gu X."/>
            <person name="Fan W."/>
            <person name="Lucas W.J."/>
            <person name="Wang X."/>
            <person name="Xie B."/>
            <person name="Ni P."/>
            <person name="Ren Y."/>
            <person name="Zhu H."/>
            <person name="Li J."/>
            <person name="Lin K."/>
            <person name="Jin W."/>
            <person name="Fei Z."/>
            <person name="Li G."/>
            <person name="Staub J."/>
            <person name="Kilian A."/>
            <person name="van der Vossen E.A."/>
            <person name="Wu Y."/>
            <person name="Guo J."/>
            <person name="He J."/>
            <person name="Jia Z."/>
            <person name="Ren Y."/>
            <person name="Tian G."/>
            <person name="Lu Y."/>
            <person name="Ruan J."/>
            <person name="Qian W."/>
            <person name="Wang M."/>
            <person name="Huang Q."/>
            <person name="Li B."/>
            <person name="Xuan Z."/>
            <person name="Cao J."/>
            <person name="Asan"/>
            <person name="Wu Z."/>
            <person name="Zhang J."/>
            <person name="Cai Q."/>
            <person name="Bai Y."/>
            <person name="Zhao B."/>
            <person name="Han Y."/>
            <person name="Li Y."/>
            <person name="Li X."/>
            <person name="Wang S."/>
            <person name="Shi Q."/>
            <person name="Liu S."/>
            <person name="Cho W.K."/>
            <person name="Kim J.Y."/>
            <person name="Xu Y."/>
            <person name="Heller-Uszynska K."/>
            <person name="Miao H."/>
            <person name="Cheng Z."/>
            <person name="Zhang S."/>
            <person name="Wu J."/>
            <person name="Yang Y."/>
            <person name="Kang H."/>
            <person name="Li M."/>
            <person name="Liang H."/>
            <person name="Ren X."/>
            <person name="Shi Z."/>
            <person name="Wen M."/>
            <person name="Jian M."/>
            <person name="Yang H."/>
            <person name="Zhang G."/>
            <person name="Yang Z."/>
            <person name="Chen R."/>
            <person name="Liu S."/>
            <person name="Li J."/>
            <person name="Ma L."/>
            <person name="Liu H."/>
            <person name="Zhou Y."/>
            <person name="Zhao J."/>
            <person name="Fang X."/>
            <person name="Li G."/>
            <person name="Fang L."/>
            <person name="Li Y."/>
            <person name="Liu D."/>
            <person name="Zheng H."/>
            <person name="Zhang Y."/>
            <person name="Qin N."/>
            <person name="Li Z."/>
            <person name="Yang G."/>
            <person name="Yang S."/>
            <person name="Bolund L."/>
            <person name="Kristiansen K."/>
            <person name="Zheng H."/>
            <person name="Li S."/>
            <person name="Zhang X."/>
            <person name="Yang H."/>
            <person name="Wang J."/>
            <person name="Sun R."/>
            <person name="Zhang B."/>
            <person name="Jiang S."/>
            <person name="Wang J."/>
            <person name="Du Y."/>
            <person name="Li S."/>
        </authorList>
    </citation>
    <scope>NUCLEOTIDE SEQUENCE [LARGE SCALE GENOMIC DNA]</scope>
    <source>
        <strain evidence="3">cv. 9930</strain>
    </source>
</reference>
<reference evidence="2 3" key="3">
    <citation type="journal article" date="2010" name="BMC Genomics">
        <title>Transcriptome sequencing and comparative analysis of cucumber flowers with different sex types.</title>
        <authorList>
            <person name="Guo S."/>
            <person name="Zheng Y."/>
            <person name="Joung J.G."/>
            <person name="Liu S."/>
            <person name="Zhang Z."/>
            <person name="Crasta O.R."/>
            <person name="Sobral B.W."/>
            <person name="Xu Y."/>
            <person name="Huang S."/>
            <person name="Fei Z."/>
        </authorList>
    </citation>
    <scope>NUCLEOTIDE SEQUENCE [LARGE SCALE GENOMIC DNA]</scope>
    <source>
        <strain evidence="3">cv. 9930</strain>
    </source>
</reference>
<dbReference type="Proteomes" id="UP000029981">
    <property type="component" value="Chromosome 3"/>
</dbReference>
<reference evidence="2 3" key="4">
    <citation type="journal article" date="2011" name="BMC Genomics">
        <title>RNA-Seq improves annotation of protein-coding genes in the cucumber genome.</title>
        <authorList>
            <person name="Li Z."/>
            <person name="Zhang Z."/>
            <person name="Yan P."/>
            <person name="Huang S."/>
            <person name="Fei Z."/>
            <person name="Lin K."/>
        </authorList>
    </citation>
    <scope>NUCLEOTIDE SEQUENCE [LARGE SCALE GENOMIC DNA]</scope>
    <source>
        <strain evidence="3">cv. 9930</strain>
    </source>
</reference>
<name>A0A0A0L9C8_CUCSA</name>
<dbReference type="EMBL" id="CM002924">
    <property type="protein sequence ID" value="KGN58443.1"/>
    <property type="molecule type" value="Genomic_DNA"/>
</dbReference>
<feature type="compositionally biased region" description="Polar residues" evidence="1">
    <location>
        <begin position="67"/>
        <end position="78"/>
    </location>
</feature>
<protein>
    <submittedName>
        <fullName evidence="2">Uncharacterized protein</fullName>
    </submittedName>
</protein>
<accession>A0A0A0L9C8</accession>
<gene>
    <name evidence="2" type="ORF">Csa_3G644820</name>
</gene>
<keyword evidence="3" id="KW-1185">Reference proteome</keyword>
<organism evidence="2 3">
    <name type="scientific">Cucumis sativus</name>
    <name type="common">Cucumber</name>
    <dbReference type="NCBI Taxonomy" id="3659"/>
    <lineage>
        <taxon>Eukaryota</taxon>
        <taxon>Viridiplantae</taxon>
        <taxon>Streptophyta</taxon>
        <taxon>Embryophyta</taxon>
        <taxon>Tracheophyta</taxon>
        <taxon>Spermatophyta</taxon>
        <taxon>Magnoliopsida</taxon>
        <taxon>eudicotyledons</taxon>
        <taxon>Gunneridae</taxon>
        <taxon>Pentapetalae</taxon>
        <taxon>rosids</taxon>
        <taxon>fabids</taxon>
        <taxon>Cucurbitales</taxon>
        <taxon>Cucurbitaceae</taxon>
        <taxon>Benincaseae</taxon>
        <taxon>Cucumis</taxon>
    </lineage>
</organism>